<dbReference type="AlphaFoldDB" id="A0A2X2W4C9"/>
<dbReference type="GO" id="GO:0005886">
    <property type="term" value="C:plasma membrane"/>
    <property type="evidence" value="ECO:0007669"/>
    <property type="project" value="TreeGrafter"/>
</dbReference>
<evidence type="ECO:0000256" key="1">
    <source>
        <dbReference type="ARBA" id="ARBA00023002"/>
    </source>
</evidence>
<dbReference type="PANTHER" id="PTHR42795">
    <property type="entry name" value="ALANINE DEHYDROGENASE"/>
    <property type="match status" value="1"/>
</dbReference>
<dbReference type="SMART" id="SM01003">
    <property type="entry name" value="AlaDh_PNT_N"/>
    <property type="match status" value="1"/>
</dbReference>
<dbReference type="SUPFAM" id="SSF51735">
    <property type="entry name" value="NAD(P)-binding Rossmann-fold domains"/>
    <property type="match status" value="1"/>
</dbReference>
<dbReference type="PANTHER" id="PTHR42795:SF1">
    <property type="entry name" value="ALANINE DEHYDROGENASE"/>
    <property type="match status" value="1"/>
</dbReference>
<dbReference type="RefSeq" id="WP_096636234.1">
    <property type="nucleotide sequence ID" value="NZ_JABFIF010000021.1"/>
</dbReference>
<proteinExistence type="predicted"/>
<accession>A0A2X2W4C9</accession>
<dbReference type="InterPro" id="IPR046951">
    <property type="entry name" value="CEOS"/>
</dbReference>
<dbReference type="EC" id="1.5.1.24" evidence="5"/>
<dbReference type="EMBL" id="UAWC01000007">
    <property type="protein sequence ID" value="SQB34257.1"/>
    <property type="molecule type" value="Genomic_DNA"/>
</dbReference>
<dbReference type="GO" id="GO:0006524">
    <property type="term" value="P:alanine catabolic process"/>
    <property type="evidence" value="ECO:0007669"/>
    <property type="project" value="TreeGrafter"/>
</dbReference>
<dbReference type="Pfam" id="PF05222">
    <property type="entry name" value="AlaDh_PNT_N"/>
    <property type="match status" value="1"/>
</dbReference>
<dbReference type="Proteomes" id="UP000528432">
    <property type="component" value="Unassembled WGS sequence"/>
</dbReference>
<dbReference type="InterPro" id="IPR036291">
    <property type="entry name" value="NAD(P)-bd_dom_sf"/>
</dbReference>
<dbReference type="SUPFAM" id="SSF52283">
    <property type="entry name" value="Formate/glycerate dehydrogenase catalytic domain-like"/>
    <property type="match status" value="1"/>
</dbReference>
<dbReference type="EMBL" id="JABFIF010000021">
    <property type="protein sequence ID" value="NOH16672.1"/>
    <property type="molecule type" value="Genomic_DNA"/>
</dbReference>
<reference evidence="5 6" key="1">
    <citation type="submission" date="2018-06" db="EMBL/GenBank/DDBJ databases">
        <authorList>
            <consortium name="Pathogen Informatics"/>
            <person name="Doyle S."/>
        </authorList>
    </citation>
    <scope>NUCLEOTIDE SEQUENCE [LARGE SCALE GENOMIC DNA]</scope>
    <source>
        <strain evidence="5 6">NCTC13028</strain>
    </source>
</reference>
<feature type="domain" description="Alanine dehydrogenase/pyridine nucleotide transhydrogenase NAD(H)-binding" evidence="2">
    <location>
        <begin position="141"/>
        <end position="260"/>
    </location>
</feature>
<evidence type="ECO:0000313" key="6">
    <source>
        <dbReference type="Proteomes" id="UP000250223"/>
    </source>
</evidence>
<dbReference type="CDD" id="cd12181">
    <property type="entry name" value="ceo_syn"/>
    <property type="match status" value="1"/>
</dbReference>
<evidence type="ECO:0000259" key="2">
    <source>
        <dbReference type="SMART" id="SM01002"/>
    </source>
</evidence>
<dbReference type="Gene3D" id="3.40.50.720">
    <property type="entry name" value="NAD(P)-binding Rossmann-like Domain"/>
    <property type="match status" value="2"/>
</dbReference>
<evidence type="ECO:0000313" key="7">
    <source>
        <dbReference type="Proteomes" id="UP000528432"/>
    </source>
</evidence>
<reference evidence="4 7" key="2">
    <citation type="submission" date="2020-05" db="EMBL/GenBank/DDBJ databases">
        <title>Draft genome sequence of Clostridium cochlearium strain AGROS13 isolated from a sheep dairy farm in New Zealand.</title>
        <authorList>
            <person name="Gupta T.B."/>
            <person name="Jauregui R."/>
            <person name="Risson A.N."/>
            <person name="Brightwell G."/>
            <person name="Maclean P."/>
        </authorList>
    </citation>
    <scope>NUCLEOTIDE SEQUENCE [LARGE SCALE GENOMIC DNA]</scope>
    <source>
        <strain evidence="4 7">AGROS13</strain>
    </source>
</reference>
<dbReference type="SMART" id="SM01002">
    <property type="entry name" value="AlaDh_PNT_C"/>
    <property type="match status" value="1"/>
</dbReference>
<evidence type="ECO:0000259" key="3">
    <source>
        <dbReference type="SMART" id="SM01003"/>
    </source>
</evidence>
<dbReference type="GO" id="GO:0047126">
    <property type="term" value="F:N5-(carboxyethyl)ornithine synthase activity"/>
    <property type="evidence" value="ECO:0007669"/>
    <property type="project" value="UniProtKB-EC"/>
</dbReference>
<sequence>MRSIGFLISPKENEKRRALLPKDVQKIKNKKYLYFEEGYGKVLGINDHEYLNAGANIAPREEIFKKDILCDPKIGDANYLTRLIRNQVLFGWVHAVQNPNLTNVLLKNNLKCIAWEEMYEEGRHVFWRNNEIAGEAAIMQAFQCYGKFPYETKVAILGRGNTAKGAYRILTGLGATVTVYGSRLEKLFKKEMHKYDVIVNAILWDIKRKDHIINKCDLKKLKKGALIIDISCDSNKAIETSISTTIENPIYFVDGIMHYVVDHTPSLFFKTATKSISNELTKYIDILLEENEDKDPVLSNAIIINKGTILDEKIIRYQNRRNVQIDIA</sequence>
<gene>
    <name evidence="5" type="primary">ceo</name>
    <name evidence="4" type="ORF">HMJ28_09780</name>
    <name evidence="5" type="ORF">NCTC13028_01151</name>
</gene>
<evidence type="ECO:0000313" key="4">
    <source>
        <dbReference type="EMBL" id="NOH16672.1"/>
    </source>
</evidence>
<name>A0A2X2W4C9_CLOCO</name>
<dbReference type="Proteomes" id="UP000250223">
    <property type="component" value="Unassembled WGS sequence"/>
</dbReference>
<dbReference type="GO" id="GO:0000286">
    <property type="term" value="F:alanine dehydrogenase activity"/>
    <property type="evidence" value="ECO:0007669"/>
    <property type="project" value="TreeGrafter"/>
</dbReference>
<dbReference type="InterPro" id="IPR007698">
    <property type="entry name" value="AlaDH/PNT_NAD(H)-bd"/>
</dbReference>
<dbReference type="InterPro" id="IPR007886">
    <property type="entry name" value="AlaDH/PNT_N"/>
</dbReference>
<feature type="domain" description="Alanine dehydrogenase/pyridine nucleotide transhydrogenase N-terminal" evidence="3">
    <location>
        <begin position="5"/>
        <end position="133"/>
    </location>
</feature>
<evidence type="ECO:0000313" key="5">
    <source>
        <dbReference type="EMBL" id="SQB34257.1"/>
    </source>
</evidence>
<protein>
    <submittedName>
        <fullName evidence="4">N(5)-(Carboxyethyl)ornithine synthase</fullName>
    </submittedName>
    <submittedName>
        <fullName evidence="5">N5-(Carboxyethyl)ornithine synthase</fullName>
        <ecNumber evidence="5">1.5.1.24</ecNumber>
    </submittedName>
</protein>
<dbReference type="Pfam" id="PF01262">
    <property type="entry name" value="AlaDh_PNT_C"/>
    <property type="match status" value="1"/>
</dbReference>
<keyword evidence="1 5" id="KW-0560">Oxidoreductase</keyword>
<organism evidence="5 6">
    <name type="scientific">Clostridium cochlearium</name>
    <dbReference type="NCBI Taxonomy" id="1494"/>
    <lineage>
        <taxon>Bacteria</taxon>
        <taxon>Bacillati</taxon>
        <taxon>Bacillota</taxon>
        <taxon>Clostridia</taxon>
        <taxon>Eubacteriales</taxon>
        <taxon>Clostridiaceae</taxon>
        <taxon>Clostridium</taxon>
    </lineage>
</organism>